<dbReference type="PANTHER" id="PTHR42811">
    <property type="entry name" value="SERINE ACETYLTRANSFERASE"/>
    <property type="match status" value="1"/>
</dbReference>
<sequence>MPVIRTREDLRAYLAADLTAYGLRRWRLHHRILKRPAHFQRLLRKSEYWANTARTPAGHVVAAYLKLRTKFLGERLGFDIPRNVFGPGLSIAHTGLIVVHYKARVGTNCRIHHGVTIGEGRPGHFPTIGDDVFISPMAMVLGADVGNRVAIRPGAVVTKSVPDDVDVAGYPARIVKDRRPRAARGED</sequence>
<dbReference type="Gene3D" id="2.160.10.10">
    <property type="entry name" value="Hexapeptide repeat proteins"/>
    <property type="match status" value="1"/>
</dbReference>
<dbReference type="SUPFAM" id="SSF51161">
    <property type="entry name" value="Trimeric LpxA-like enzymes"/>
    <property type="match status" value="1"/>
</dbReference>
<dbReference type="PIRSF" id="PIRSF000441">
    <property type="entry name" value="CysE"/>
    <property type="match status" value="1"/>
</dbReference>
<dbReference type="GO" id="GO:0009001">
    <property type="term" value="F:serine O-acetyltransferase activity"/>
    <property type="evidence" value="ECO:0007669"/>
    <property type="project" value="UniProtKB-EC"/>
</dbReference>
<dbReference type="EMBL" id="UPHP01000119">
    <property type="protein sequence ID" value="VBA42056.1"/>
    <property type="molecule type" value="Genomic_DNA"/>
</dbReference>
<dbReference type="InterPro" id="IPR005881">
    <property type="entry name" value="Ser_O-AcTrfase"/>
</dbReference>
<proteinExistence type="inferred from homology"/>
<comment type="catalytic activity">
    <reaction evidence="1">
        <text>L-serine + acetyl-CoA = O-acetyl-L-serine + CoA</text>
        <dbReference type="Rhea" id="RHEA:24560"/>
        <dbReference type="ChEBI" id="CHEBI:33384"/>
        <dbReference type="ChEBI" id="CHEBI:57287"/>
        <dbReference type="ChEBI" id="CHEBI:57288"/>
        <dbReference type="ChEBI" id="CHEBI:58340"/>
        <dbReference type="EC" id="2.3.1.30"/>
    </reaction>
</comment>
<name>A0A498Q903_9MYCO</name>
<evidence type="ECO:0000313" key="3">
    <source>
        <dbReference type="Proteomes" id="UP000273307"/>
    </source>
</evidence>
<dbReference type="GO" id="GO:0006535">
    <property type="term" value="P:cysteine biosynthetic process from serine"/>
    <property type="evidence" value="ECO:0007669"/>
    <property type="project" value="InterPro"/>
</dbReference>
<keyword evidence="3" id="KW-1185">Reference proteome</keyword>
<keyword evidence="1 2" id="KW-0012">Acyltransferase</keyword>
<evidence type="ECO:0000256" key="1">
    <source>
        <dbReference type="PIRNR" id="PIRNR000441"/>
    </source>
</evidence>
<evidence type="ECO:0000313" key="2">
    <source>
        <dbReference type="EMBL" id="VBA42056.1"/>
    </source>
</evidence>
<accession>A0A498Q903</accession>
<dbReference type="GO" id="GO:0005737">
    <property type="term" value="C:cytoplasm"/>
    <property type="evidence" value="ECO:0007669"/>
    <property type="project" value="InterPro"/>
</dbReference>
<organism evidence="2 3">
    <name type="scientific">Mycobacterium attenuatum</name>
    <dbReference type="NCBI Taxonomy" id="2341086"/>
    <lineage>
        <taxon>Bacteria</taxon>
        <taxon>Bacillati</taxon>
        <taxon>Actinomycetota</taxon>
        <taxon>Actinomycetes</taxon>
        <taxon>Mycobacteriales</taxon>
        <taxon>Mycobacteriaceae</taxon>
        <taxon>Mycobacterium</taxon>
    </lineage>
</organism>
<gene>
    <name evidence="2" type="primary">cysE_2</name>
    <name evidence="2" type="ORF">LAUMK136_04373</name>
</gene>
<dbReference type="AlphaFoldDB" id="A0A498Q903"/>
<dbReference type="EC" id="2.3.1.30" evidence="1"/>
<comment type="similarity">
    <text evidence="1">Belongs to the transferase hexapeptide repeat family.</text>
</comment>
<keyword evidence="1 2" id="KW-0808">Transferase</keyword>
<protein>
    <recommendedName>
        <fullName evidence="1">Serine acetyltransferase</fullName>
        <ecNumber evidence="1">2.3.1.30</ecNumber>
    </recommendedName>
</protein>
<dbReference type="InterPro" id="IPR011004">
    <property type="entry name" value="Trimer_LpxA-like_sf"/>
</dbReference>
<dbReference type="Proteomes" id="UP000273307">
    <property type="component" value="Unassembled WGS sequence"/>
</dbReference>
<reference evidence="2 3" key="1">
    <citation type="submission" date="2018-09" db="EMBL/GenBank/DDBJ databases">
        <authorList>
            <person name="Tagini F."/>
        </authorList>
    </citation>
    <scope>NUCLEOTIDE SEQUENCE [LARGE SCALE GENOMIC DNA]</scope>
    <source>
        <strain evidence="2 3">MK136</strain>
    </source>
</reference>